<accession>A0A848CDD8</accession>
<dbReference type="EMBL" id="JABAFY010000091">
    <property type="protein sequence ID" value="NME53242.1"/>
    <property type="molecule type" value="Genomic_DNA"/>
</dbReference>
<sequence>MAYTRPMVMVFQEYADTSTTTPSASLPPCIIGPCYHIVDAVEDEGNSLYGHYTEAGIENGFFPNNAPGALIDEKSVSFRLKNARVRLYADLAAGARSTGNCLLFDEGYPKGILVGDIVRLTDTTAPDTPKEIGTEYRVTTVDDIAKALFLNRTLPEGKTLAVEILRIVEDVILPAGSDGILLDVTSERFSMVGVTTPVEGLEDAPKACRISSAELYVGYRALRQDLSDILTLYSVDEISGKLGKIVPENPLAFGVSIAMANAAVGIKCVGVDSEDLAGYTAAKDRLETHDPVYALVPLTFDPAVLSMFKLHAEQMSQPERGMWRIALGCTRLVTEKEIASGTGKVGKDGDGDLVRLLSPEAAFLSGSVDAGDTLVMTDGDGAEHEYTVSSVVAEDLLTVTQSAPFDGEFFTEAGEYRFRVLHRLDKLDQAKEIAATSRAYGSSRFINIWPDICVVGGRELPGYYLACAVAGGIGGLPSHYGFTRLSIAGIDGLKNSNSHFNNDQLDVMAGGGTFIFVQASSSAPPHIRHQLTTDRSTLEMQELSFVKNFDYVSYICRDTMNAFIGRYNITQSTLATLRTALRGALETLRLDTSPKIGSRVLDYTITSVAQMEDVRDRVEMVAEVAFPYPLNTIGLHLTAVHMRVASN</sequence>
<dbReference type="Proteomes" id="UP000522333">
    <property type="component" value="Unassembled WGS sequence"/>
</dbReference>
<evidence type="ECO:0000313" key="2">
    <source>
        <dbReference type="Proteomes" id="UP000522333"/>
    </source>
</evidence>
<gene>
    <name evidence="1" type="ORF">HF854_12160</name>
</gene>
<protein>
    <recommendedName>
        <fullName evidence="3">Tail sheath protein</fullName>
    </recommendedName>
</protein>
<organism evidence="1 2">
    <name type="scientific">Desulfovibrio piger</name>
    <dbReference type="NCBI Taxonomy" id="901"/>
    <lineage>
        <taxon>Bacteria</taxon>
        <taxon>Pseudomonadati</taxon>
        <taxon>Thermodesulfobacteriota</taxon>
        <taxon>Desulfovibrionia</taxon>
        <taxon>Desulfovibrionales</taxon>
        <taxon>Desulfovibrionaceae</taxon>
        <taxon>Desulfovibrio</taxon>
    </lineage>
</organism>
<proteinExistence type="predicted"/>
<evidence type="ECO:0008006" key="3">
    <source>
        <dbReference type="Google" id="ProtNLM"/>
    </source>
</evidence>
<name>A0A848CDD8_9BACT</name>
<comment type="caution">
    <text evidence="1">The sequence shown here is derived from an EMBL/GenBank/DDBJ whole genome shotgun (WGS) entry which is preliminary data.</text>
</comment>
<dbReference type="AlphaFoldDB" id="A0A848CDD8"/>
<dbReference type="RefSeq" id="WP_168936519.1">
    <property type="nucleotide sequence ID" value="NZ_JABAFY010000091.1"/>
</dbReference>
<reference evidence="1 2" key="1">
    <citation type="submission" date="2020-04" db="EMBL/GenBank/DDBJ databases">
        <authorList>
            <person name="Hitch T.C.A."/>
            <person name="Wylensek D."/>
            <person name="Clavel T."/>
        </authorList>
    </citation>
    <scope>NUCLEOTIDE SEQUENCE [LARGE SCALE GENOMIC DNA]</scope>
    <source>
        <strain evidence="1 2">PG-251-APC-1</strain>
    </source>
</reference>
<evidence type="ECO:0000313" key="1">
    <source>
        <dbReference type="EMBL" id="NME53242.1"/>
    </source>
</evidence>